<dbReference type="Gene3D" id="3.30.70.3040">
    <property type="match status" value="1"/>
</dbReference>
<dbReference type="InterPro" id="IPR004513">
    <property type="entry name" value="FtsX"/>
</dbReference>
<dbReference type="STRING" id="64971.SAMN05421831_11316"/>
<keyword evidence="7 12" id="KW-0132">Cell division</keyword>
<dbReference type="PANTHER" id="PTHR47755:SF1">
    <property type="entry name" value="CELL DIVISION PROTEIN FTSX"/>
    <property type="match status" value="1"/>
</dbReference>
<evidence type="ECO:0000256" key="7">
    <source>
        <dbReference type="ARBA" id="ARBA00022618"/>
    </source>
</evidence>
<keyword evidence="5 12" id="KW-1003">Cell membrane</keyword>
<evidence type="ECO:0000256" key="14">
    <source>
        <dbReference type="SAM" id="Phobius"/>
    </source>
</evidence>
<protein>
    <recommendedName>
        <fullName evidence="4 12">Cell division protein FtsX</fullName>
    </recommendedName>
</protein>
<feature type="transmembrane region" description="Helical" evidence="14">
    <location>
        <begin position="217"/>
        <end position="237"/>
    </location>
</feature>
<dbReference type="NCBIfam" id="TIGR00439">
    <property type="entry name" value="FtsX_Gneg"/>
    <property type="match status" value="1"/>
</dbReference>
<evidence type="ECO:0000256" key="6">
    <source>
        <dbReference type="ARBA" id="ARBA00022519"/>
    </source>
</evidence>
<feature type="compositionally biased region" description="Basic and acidic residues" evidence="13">
    <location>
        <begin position="17"/>
        <end position="30"/>
    </location>
</feature>
<dbReference type="Pfam" id="PF02687">
    <property type="entry name" value="FtsX"/>
    <property type="match status" value="1"/>
</dbReference>
<keyword evidence="11 12" id="KW-0131">Cell cycle</keyword>
<feature type="region of interest" description="Disordered" evidence="13">
    <location>
        <begin position="1"/>
        <end position="31"/>
    </location>
</feature>
<comment type="function">
    <text evidence="12">Part of the ABC transporter FtsEX involved in cellular division.</text>
</comment>
<organism evidence="17 18">
    <name type="scientific">Allopseudospirillum japonicum</name>
    <dbReference type="NCBI Taxonomy" id="64971"/>
    <lineage>
        <taxon>Bacteria</taxon>
        <taxon>Pseudomonadati</taxon>
        <taxon>Pseudomonadota</taxon>
        <taxon>Gammaproteobacteria</taxon>
        <taxon>Oceanospirillales</taxon>
        <taxon>Oceanospirillaceae</taxon>
        <taxon>Allopseudospirillum</taxon>
    </lineage>
</organism>
<gene>
    <name evidence="17" type="ORF">SAMN05421831_11316</name>
</gene>
<dbReference type="GO" id="GO:0051301">
    <property type="term" value="P:cell division"/>
    <property type="evidence" value="ECO:0007669"/>
    <property type="project" value="UniProtKB-KW"/>
</dbReference>
<dbReference type="OrthoDB" id="9813411at2"/>
<evidence type="ECO:0000256" key="11">
    <source>
        <dbReference type="ARBA" id="ARBA00023306"/>
    </source>
</evidence>
<dbReference type="GO" id="GO:0005886">
    <property type="term" value="C:plasma membrane"/>
    <property type="evidence" value="ECO:0007669"/>
    <property type="project" value="UniProtKB-SubCell"/>
</dbReference>
<evidence type="ECO:0000256" key="2">
    <source>
        <dbReference type="ARBA" id="ARBA00007379"/>
    </source>
</evidence>
<dbReference type="GO" id="GO:0032153">
    <property type="term" value="C:cell division site"/>
    <property type="evidence" value="ECO:0007669"/>
    <property type="project" value="TreeGrafter"/>
</dbReference>
<dbReference type="InterPro" id="IPR040690">
    <property type="entry name" value="FtsX_ECD"/>
</dbReference>
<evidence type="ECO:0000256" key="5">
    <source>
        <dbReference type="ARBA" id="ARBA00022475"/>
    </source>
</evidence>
<feature type="transmembrane region" description="Helical" evidence="14">
    <location>
        <begin position="270"/>
        <end position="291"/>
    </location>
</feature>
<keyword evidence="18" id="KW-1185">Reference proteome</keyword>
<keyword evidence="9 14" id="KW-1133">Transmembrane helix</keyword>
<evidence type="ECO:0000256" key="1">
    <source>
        <dbReference type="ARBA" id="ARBA00004429"/>
    </source>
</evidence>
<comment type="subcellular location">
    <subcellularLocation>
        <location evidence="1">Cell inner membrane</location>
        <topology evidence="1">Multi-pass membrane protein</topology>
    </subcellularLocation>
</comment>
<reference evidence="18" key="1">
    <citation type="submission" date="2016-10" db="EMBL/GenBank/DDBJ databases">
        <authorList>
            <person name="Varghese N."/>
            <person name="Submissions S."/>
        </authorList>
    </citation>
    <scope>NUCLEOTIDE SEQUENCE [LARGE SCALE GENOMIC DNA]</scope>
    <source>
        <strain evidence="18">DSM 7165</strain>
    </source>
</reference>
<accession>A0A1H6UAD9</accession>
<evidence type="ECO:0000256" key="13">
    <source>
        <dbReference type="SAM" id="MobiDB-lite"/>
    </source>
</evidence>
<dbReference type="EMBL" id="FNYH01000013">
    <property type="protein sequence ID" value="SEI85220.1"/>
    <property type="molecule type" value="Genomic_DNA"/>
</dbReference>
<evidence type="ECO:0000256" key="12">
    <source>
        <dbReference type="PIRNR" id="PIRNR003097"/>
    </source>
</evidence>
<evidence type="ECO:0000259" key="15">
    <source>
        <dbReference type="Pfam" id="PF02687"/>
    </source>
</evidence>
<comment type="subunit">
    <text evidence="3">Forms a membrane-associated complex with FtsE.</text>
</comment>
<sequence>MSRRENPRPIGATRTPDTPRPEKVVPKRETGAQISQIKRSSQIRSWARHHRQVALDSMLRLIRAPFATLMTLGVIAIALSLPTGLYLFLTNAQLVTSNWDGSAQISLYLQQSLTSEQGELLAQQIEKRGDVGEVQFISKEQALLEFKALSGFGEALDYLEDNPLPAVIVVRPASGLLLEQQEELLRDLQGFTGVDEAQLDLAWVKRLYYIMQLGQKAVSGLAAVLGIAVLLVIGNTIRLAIESRRQEIVVVKLVGGTNAFVRRPFLYTGVWYGLGGSLLSWCLLTLSLLWLEQPVQSLANAYASDFNLMGLNQEDTLSLLLLGAVLGWLGAWLAVTRHISAIEPR</sequence>
<feature type="transmembrane region" description="Helical" evidence="14">
    <location>
        <begin position="66"/>
        <end position="89"/>
    </location>
</feature>
<evidence type="ECO:0000313" key="18">
    <source>
        <dbReference type="Proteomes" id="UP000242999"/>
    </source>
</evidence>
<dbReference type="AlphaFoldDB" id="A0A1H6UAD9"/>
<dbReference type="InterPro" id="IPR047590">
    <property type="entry name" value="FtsX_proteobact-type"/>
</dbReference>
<evidence type="ECO:0000256" key="3">
    <source>
        <dbReference type="ARBA" id="ARBA00011160"/>
    </source>
</evidence>
<evidence type="ECO:0000256" key="10">
    <source>
        <dbReference type="ARBA" id="ARBA00023136"/>
    </source>
</evidence>
<evidence type="ECO:0000259" key="16">
    <source>
        <dbReference type="Pfam" id="PF18075"/>
    </source>
</evidence>
<evidence type="ECO:0000256" key="4">
    <source>
        <dbReference type="ARBA" id="ARBA00021907"/>
    </source>
</evidence>
<feature type="domain" description="ABC3 transporter permease C-terminal" evidence="15">
    <location>
        <begin position="222"/>
        <end position="337"/>
    </location>
</feature>
<keyword evidence="6 12" id="KW-0997">Cell inner membrane</keyword>
<feature type="domain" description="FtsX extracellular" evidence="16">
    <location>
        <begin position="104"/>
        <end position="196"/>
    </location>
</feature>
<dbReference type="PIRSF" id="PIRSF003097">
    <property type="entry name" value="FtsX"/>
    <property type="match status" value="1"/>
</dbReference>
<proteinExistence type="inferred from homology"/>
<evidence type="ECO:0000256" key="9">
    <source>
        <dbReference type="ARBA" id="ARBA00022989"/>
    </source>
</evidence>
<dbReference type="Proteomes" id="UP000242999">
    <property type="component" value="Unassembled WGS sequence"/>
</dbReference>
<keyword evidence="10 12" id="KW-0472">Membrane</keyword>
<evidence type="ECO:0000313" key="17">
    <source>
        <dbReference type="EMBL" id="SEI85220.1"/>
    </source>
</evidence>
<dbReference type="RefSeq" id="WP_093311665.1">
    <property type="nucleotide sequence ID" value="NZ_FNYH01000013.1"/>
</dbReference>
<evidence type="ECO:0000256" key="8">
    <source>
        <dbReference type="ARBA" id="ARBA00022692"/>
    </source>
</evidence>
<feature type="transmembrane region" description="Helical" evidence="14">
    <location>
        <begin position="316"/>
        <end position="335"/>
    </location>
</feature>
<comment type="similarity">
    <text evidence="2 12">Belongs to the ABC-4 integral membrane protein family. FtsX subfamily.</text>
</comment>
<dbReference type="Pfam" id="PF18075">
    <property type="entry name" value="FtsX_ECD"/>
    <property type="match status" value="1"/>
</dbReference>
<name>A0A1H6UAD9_9GAMM</name>
<keyword evidence="8 14" id="KW-0812">Transmembrane</keyword>
<dbReference type="PANTHER" id="PTHR47755">
    <property type="entry name" value="CELL DIVISION PROTEIN FTSX"/>
    <property type="match status" value="1"/>
</dbReference>
<dbReference type="InterPro" id="IPR003838">
    <property type="entry name" value="ABC3_permease_C"/>
</dbReference>